<dbReference type="KEGG" id="fya:KMW28_12385"/>
<dbReference type="Gene3D" id="1.20.58.1690">
    <property type="match status" value="1"/>
</dbReference>
<accession>A0AAX1MYU7</accession>
<keyword evidence="4" id="KW-1185">Reference proteome</keyword>
<dbReference type="SMART" id="SM01324">
    <property type="entry name" value="YARHG"/>
    <property type="match status" value="1"/>
</dbReference>
<keyword evidence="1" id="KW-0732">Signal</keyword>
<evidence type="ECO:0000259" key="2">
    <source>
        <dbReference type="SMART" id="SM01324"/>
    </source>
</evidence>
<feature type="chain" id="PRO_5043724037" evidence="1">
    <location>
        <begin position="19"/>
        <end position="231"/>
    </location>
</feature>
<dbReference type="EMBL" id="CP076132">
    <property type="protein sequence ID" value="QWG00451.1"/>
    <property type="molecule type" value="Genomic_DNA"/>
</dbReference>
<dbReference type="RefSeq" id="WP_169663147.1">
    <property type="nucleotide sequence ID" value="NZ_CP076132.1"/>
</dbReference>
<proteinExistence type="predicted"/>
<sequence>MKTLLLLPLLFISSILLSQTMGMEEIEHQDISIWETTSVKDYGNVYHFGDSEWEYSLVIVVLNPNNIIAYKVQGHFNDNATAWIHDYEHLNDVKIEGSKFYSKEFNGEFATYKGKTKGLKMFDENESFTSKEYEFGYLSYTLKQYLKGKFPTASYIELDKSTLQQFDKFDLQIMRNEIFARYGYIFKKGGKMESYFTTQEWYSAEHKNVNSFLTTLEKRNIKLIQEVESTK</sequence>
<evidence type="ECO:0000313" key="4">
    <source>
        <dbReference type="Proteomes" id="UP000678679"/>
    </source>
</evidence>
<dbReference type="AlphaFoldDB" id="A0AAX1MYU7"/>
<reference evidence="3 4" key="1">
    <citation type="submission" date="2021-05" db="EMBL/GenBank/DDBJ databases">
        <title>Comparative genomic studies on the polysaccharide-degrading batcterial strains of the Flammeovirga genus.</title>
        <authorList>
            <person name="Zewei F."/>
            <person name="Zheng Z."/>
            <person name="Yu L."/>
            <person name="Ruyue G."/>
            <person name="Yanhong M."/>
            <person name="Yuanyuan C."/>
            <person name="Jingyan G."/>
            <person name="Wenjun H."/>
        </authorList>
    </citation>
    <scope>NUCLEOTIDE SEQUENCE [LARGE SCALE GENOMIC DNA]</scope>
    <source>
        <strain evidence="3 4">NBRC:100898</strain>
    </source>
</reference>
<dbReference type="InterPro" id="IPR025582">
    <property type="entry name" value="YARHG_dom"/>
</dbReference>
<dbReference type="Proteomes" id="UP000678679">
    <property type="component" value="Chromosome 1"/>
</dbReference>
<feature type="domain" description="YARHG" evidence="2">
    <location>
        <begin position="147"/>
        <end position="229"/>
    </location>
</feature>
<dbReference type="Pfam" id="PF13308">
    <property type="entry name" value="YARHG"/>
    <property type="match status" value="1"/>
</dbReference>
<evidence type="ECO:0000313" key="3">
    <source>
        <dbReference type="EMBL" id="QWG00451.1"/>
    </source>
</evidence>
<dbReference type="InterPro" id="IPR038434">
    <property type="entry name" value="YARHG_sf"/>
</dbReference>
<evidence type="ECO:0000256" key="1">
    <source>
        <dbReference type="SAM" id="SignalP"/>
    </source>
</evidence>
<name>A0AAX1MYU7_9BACT</name>
<organism evidence="3 4">
    <name type="scientific">Flammeovirga yaeyamensis</name>
    <dbReference type="NCBI Taxonomy" id="367791"/>
    <lineage>
        <taxon>Bacteria</taxon>
        <taxon>Pseudomonadati</taxon>
        <taxon>Bacteroidota</taxon>
        <taxon>Cytophagia</taxon>
        <taxon>Cytophagales</taxon>
        <taxon>Flammeovirgaceae</taxon>
        <taxon>Flammeovirga</taxon>
    </lineage>
</organism>
<gene>
    <name evidence="3" type="ORF">KMW28_12385</name>
</gene>
<feature type="signal peptide" evidence="1">
    <location>
        <begin position="1"/>
        <end position="18"/>
    </location>
</feature>
<protein>
    <submittedName>
        <fullName evidence="3">YARHG domain-containing protein</fullName>
    </submittedName>
</protein>